<protein>
    <submittedName>
        <fullName evidence="1">Uncharacterized protein</fullName>
    </submittedName>
</protein>
<name>A0A3Q4I3Q3_NEOBR</name>
<sequence>MLWSKYRGKKQTVSLGLVTCFCYFVSSPELHNKYYTFFSFPTQCGYLSLLSSLVTTPSTQPSLSSCLGPPLILEGKLQGSDNITVYVSSKLHQKVSSDLSKGGARNGEAFYSFFLSWGENPLKTSSILWAD</sequence>
<reference evidence="1" key="2">
    <citation type="submission" date="2025-09" db="UniProtKB">
        <authorList>
            <consortium name="Ensembl"/>
        </authorList>
    </citation>
    <scope>IDENTIFICATION</scope>
</reference>
<dbReference type="AlphaFoldDB" id="A0A3Q4I3Q3"/>
<organism evidence="1 2">
    <name type="scientific">Neolamprologus brichardi</name>
    <name type="common">Fairy cichlid</name>
    <name type="synonym">Lamprologus brichardi</name>
    <dbReference type="NCBI Taxonomy" id="32507"/>
    <lineage>
        <taxon>Eukaryota</taxon>
        <taxon>Metazoa</taxon>
        <taxon>Chordata</taxon>
        <taxon>Craniata</taxon>
        <taxon>Vertebrata</taxon>
        <taxon>Euteleostomi</taxon>
        <taxon>Actinopterygii</taxon>
        <taxon>Neopterygii</taxon>
        <taxon>Teleostei</taxon>
        <taxon>Neoteleostei</taxon>
        <taxon>Acanthomorphata</taxon>
        <taxon>Ovalentaria</taxon>
        <taxon>Cichlomorphae</taxon>
        <taxon>Cichliformes</taxon>
        <taxon>Cichlidae</taxon>
        <taxon>African cichlids</taxon>
        <taxon>Pseudocrenilabrinae</taxon>
        <taxon>Lamprologini</taxon>
        <taxon>Neolamprologus</taxon>
    </lineage>
</organism>
<keyword evidence="2" id="KW-1185">Reference proteome</keyword>
<reference evidence="1" key="1">
    <citation type="submission" date="2025-08" db="UniProtKB">
        <authorList>
            <consortium name="Ensembl"/>
        </authorList>
    </citation>
    <scope>IDENTIFICATION</scope>
</reference>
<dbReference type="Proteomes" id="UP000261580">
    <property type="component" value="Unassembled WGS sequence"/>
</dbReference>
<accession>A0A3Q4I3Q3</accession>
<evidence type="ECO:0000313" key="1">
    <source>
        <dbReference type="Ensembl" id="ENSNBRP00000024847.1"/>
    </source>
</evidence>
<evidence type="ECO:0000313" key="2">
    <source>
        <dbReference type="Proteomes" id="UP000261580"/>
    </source>
</evidence>
<proteinExistence type="predicted"/>
<dbReference type="Ensembl" id="ENSNBRT00000025498.1">
    <property type="protein sequence ID" value="ENSNBRP00000024847.1"/>
    <property type="gene ID" value="ENSNBRG00000019020.1"/>
</dbReference>